<evidence type="ECO:0000313" key="4">
    <source>
        <dbReference type="Proteomes" id="UP000250235"/>
    </source>
</evidence>
<dbReference type="Proteomes" id="UP000250235">
    <property type="component" value="Unassembled WGS sequence"/>
</dbReference>
<reference evidence="3 4" key="1">
    <citation type="journal article" date="2015" name="Proc. Natl. Acad. Sci. U.S.A.">
        <title>The resurrection genome of Boea hygrometrica: A blueprint for survival of dehydration.</title>
        <authorList>
            <person name="Xiao L."/>
            <person name="Yang G."/>
            <person name="Zhang L."/>
            <person name="Yang X."/>
            <person name="Zhao S."/>
            <person name="Ji Z."/>
            <person name="Zhou Q."/>
            <person name="Hu M."/>
            <person name="Wang Y."/>
            <person name="Chen M."/>
            <person name="Xu Y."/>
            <person name="Jin H."/>
            <person name="Xiao X."/>
            <person name="Hu G."/>
            <person name="Bao F."/>
            <person name="Hu Y."/>
            <person name="Wan P."/>
            <person name="Li L."/>
            <person name="Deng X."/>
            <person name="Kuang T."/>
            <person name="Xiang C."/>
            <person name="Zhu J.K."/>
            <person name="Oliver M.J."/>
            <person name="He Y."/>
        </authorList>
    </citation>
    <scope>NUCLEOTIDE SEQUENCE [LARGE SCALE GENOMIC DNA]</scope>
    <source>
        <strain evidence="4">cv. XS01</strain>
    </source>
</reference>
<organism evidence="3 4">
    <name type="scientific">Dorcoceras hygrometricum</name>
    <dbReference type="NCBI Taxonomy" id="472368"/>
    <lineage>
        <taxon>Eukaryota</taxon>
        <taxon>Viridiplantae</taxon>
        <taxon>Streptophyta</taxon>
        <taxon>Embryophyta</taxon>
        <taxon>Tracheophyta</taxon>
        <taxon>Spermatophyta</taxon>
        <taxon>Magnoliopsida</taxon>
        <taxon>eudicotyledons</taxon>
        <taxon>Gunneridae</taxon>
        <taxon>Pentapetalae</taxon>
        <taxon>asterids</taxon>
        <taxon>lamiids</taxon>
        <taxon>Lamiales</taxon>
        <taxon>Gesneriaceae</taxon>
        <taxon>Didymocarpoideae</taxon>
        <taxon>Trichosporeae</taxon>
        <taxon>Loxocarpinae</taxon>
        <taxon>Dorcoceras</taxon>
    </lineage>
</organism>
<keyword evidence="4" id="KW-1185">Reference proteome</keyword>
<dbReference type="AlphaFoldDB" id="A0A2Z7BQM6"/>
<evidence type="ECO:0000313" key="3">
    <source>
        <dbReference type="EMBL" id="KZV34408.1"/>
    </source>
</evidence>
<accession>A0A2Z7BQM6</accession>
<feature type="coiled-coil region" evidence="1">
    <location>
        <begin position="249"/>
        <end position="297"/>
    </location>
</feature>
<evidence type="ECO:0000256" key="2">
    <source>
        <dbReference type="SAM" id="MobiDB-lite"/>
    </source>
</evidence>
<keyword evidence="1" id="KW-0175">Coiled coil</keyword>
<sequence length="459" mass="50786">MQPATPFTRQPATCIVLPPCSGHLGRSPAGWTTPRSSLTTDPAMDHSERTRAGTALHAHDARMARHLWLALDFQPMAPLHGPPTDLLMVPLNRLNPSPSPHERSLTEAMHKTLETMRKTVSHAQEFLGVTKRHHEEKASEPARATAPANPVTEPVGVVEKIPKQQSTQVPYVLLDTSALSFVAKPFGFASLDFIRRLVPDQDFDLVKSVPDLAVLEAVNLHFMQALVWTGEAMNRLYQAREKESLRLELEAALADAQSSKALAQSLEAKVQSSEEENKALQTEVKKLQEEVMNLRQLGKEEFLQSKEFDSLCSGRASIIFEQGFNECLAQFRANGYSEEEHPAYFLDVEQALADMPEESKENSSGLGEVPARVGLRCRAGRTWFQRELGLRAELVGPGANKSWDEVPSWCQRELGLSAELVGPGANERGLPARGDVTSGEEVFLQEVMSPRVKRSSCKK</sequence>
<gene>
    <name evidence="3" type="ORF">F511_34717</name>
</gene>
<protein>
    <submittedName>
        <fullName evidence="3">Uncharacterized protein</fullName>
    </submittedName>
</protein>
<name>A0A2Z7BQM6_9LAMI</name>
<proteinExistence type="predicted"/>
<evidence type="ECO:0000256" key="1">
    <source>
        <dbReference type="SAM" id="Coils"/>
    </source>
</evidence>
<dbReference type="EMBL" id="KV005067">
    <property type="protein sequence ID" value="KZV34408.1"/>
    <property type="molecule type" value="Genomic_DNA"/>
</dbReference>
<feature type="region of interest" description="Disordered" evidence="2">
    <location>
        <begin position="26"/>
        <end position="45"/>
    </location>
</feature>